<dbReference type="InterPro" id="IPR019826">
    <property type="entry name" value="Carboxylesterase_B_AS"/>
</dbReference>
<accession>M7UAZ4</accession>
<dbReference type="Gene3D" id="3.40.50.1820">
    <property type="entry name" value="alpha/beta hydrolase"/>
    <property type="match status" value="1"/>
</dbReference>
<feature type="chain" id="PRO_5007317844" evidence="4">
    <location>
        <begin position="33"/>
        <end position="1141"/>
    </location>
</feature>
<evidence type="ECO:0000256" key="2">
    <source>
        <dbReference type="ARBA" id="ARBA00022801"/>
    </source>
</evidence>
<dbReference type="GO" id="GO:0016787">
    <property type="term" value="F:hydrolase activity"/>
    <property type="evidence" value="ECO:0007669"/>
    <property type="project" value="UniProtKB-KW"/>
</dbReference>
<dbReference type="InterPro" id="IPR029058">
    <property type="entry name" value="AB_hydrolase_fold"/>
</dbReference>
<protein>
    <submittedName>
        <fullName evidence="7">Putative chlorogenic acid esterase protein</fullName>
    </submittedName>
</protein>
<dbReference type="PROSITE" id="PS00941">
    <property type="entry name" value="CARBOXYLESTERASE_B_2"/>
    <property type="match status" value="1"/>
</dbReference>
<evidence type="ECO:0000256" key="1">
    <source>
        <dbReference type="ARBA" id="ARBA00005964"/>
    </source>
</evidence>
<dbReference type="Proteomes" id="UP000012045">
    <property type="component" value="Unassembled WGS sequence"/>
</dbReference>
<dbReference type="HOGENOM" id="CLU_277708_0_0_1"/>
<dbReference type="InterPro" id="IPR002018">
    <property type="entry name" value="CarbesteraseB"/>
</dbReference>
<dbReference type="Pfam" id="PF06985">
    <property type="entry name" value="HET"/>
    <property type="match status" value="1"/>
</dbReference>
<dbReference type="STRING" id="1290391.M7UAZ4"/>
<feature type="domain" description="Carboxylesterase type B" evidence="5">
    <location>
        <begin position="45"/>
        <end position="370"/>
    </location>
</feature>
<evidence type="ECO:0000256" key="3">
    <source>
        <dbReference type="SAM" id="MobiDB-lite"/>
    </source>
</evidence>
<comment type="similarity">
    <text evidence="1">Belongs to the type-B carboxylesterase/lipase family.</text>
</comment>
<proteinExistence type="inferred from homology"/>
<feature type="signal peptide" evidence="4">
    <location>
        <begin position="1"/>
        <end position="32"/>
    </location>
</feature>
<sequence>MEGDGHFVNRGFCHHRAGIVATLLFFIQAASSRPHWESKSNVNLSISTTSGSLQGIINGTTPNVRQFLGVPFAQPPTGDLRWMPPNALPSNQSSAIIDATKFSLNCPQYESAIPSIYNTFVREFFIWGPSGEDCLTLSIWAPLHSQPEDKLPVLIFLYGGGLQTGGSSVPYQNPSKWVERTQSHIVVSIQYRVNIFGFPNAPGLESQNLGYLDQRAGVEWLQKNVAAFGGDPDQMVLWGQSAGASSTDAYNYAYPDDPIVKGFICNSGTSLTSTPINDPSYSNFTFVASHFNCTGTELLSCMRQIPADDIEAFLKSYNDALTTPTLSFNIVRDDKIVFQNYTQRLIDNQISPLPVVYGFNDNDTMSLDAFPADPLSETANRTLASINQVRRYVCPNSAASYYRTQLGLKTYRFQYRGNFSNVAPLAWAGAYHSSELPMIFGTSEDFRGKNTELEWETSRAMQDAWLAFARKPNGGLEELGWGNSSGQVVEVFGGRSTYDDTGKNVAKQFISLKELAESCSVNTVKSASMDGRDCEMGERSPSISSPLKSGSKIDKDSTDWIETEGEFETSGPKTEDTESEVSSSYSDHSFDHVLDGLPRSKSMPPTKLCATCQNMVDQLGRIDWLADDILDTGILHVRNSLSLKASAKNACSMCSAFLCTDDEKERDAIISRYTDGWKARFGEAPMPCSRVFVASNDSSGIITLFIKFHFASYPHWKNDNSRVSFRVNLRRSPEIYNKVLENIDASSNTRQSMHLIKNWLSACERLHPACKAQIPEFMPTRLIDLRGKHPKLCLGGLIEKNDRQYATLSHCWGAPEKKYQTLTKSSLESYLKKIEMKELPKTFHDAIEVCMELKIRYIWIDSLCIIQGDKEDWRRESVTMIDVYGSCLLNIAASSSTDGSQGCFFNRKDALRCRISLRISGKNDAMYDCTSHTKHPLDSLNVCPLESRGWTLQERLLSPRTVHFTREEVFWECHAKFVSEKSPFHSHPIKDQKKEQPSIGIWSKIIMNYSRRNLTYQADRFIALSGIAERIQQQTKDEYFAGMWCNNLIWQLCWKVYGHDVGRRISPPQAPTWSWASLASPTSIYERDRTQDFPLSKVLKVEKPHTKHQFGDMPNVALWLSCPPLLLAQVNTPYTMVFGGT</sequence>
<evidence type="ECO:0000259" key="5">
    <source>
        <dbReference type="Pfam" id="PF00135"/>
    </source>
</evidence>
<gene>
    <name evidence="7" type="ORF">BcDW1_413</name>
</gene>
<dbReference type="InterPro" id="IPR010730">
    <property type="entry name" value="HET"/>
</dbReference>
<dbReference type="EMBL" id="KB707681">
    <property type="protein sequence ID" value="EMR90954.1"/>
    <property type="molecule type" value="Genomic_DNA"/>
</dbReference>
<dbReference type="AlphaFoldDB" id="M7UAZ4"/>
<dbReference type="InterPro" id="IPR019819">
    <property type="entry name" value="Carboxylesterase_B_CS"/>
</dbReference>
<evidence type="ECO:0000256" key="4">
    <source>
        <dbReference type="SAM" id="SignalP"/>
    </source>
</evidence>
<feature type="region of interest" description="Disordered" evidence="3">
    <location>
        <begin position="530"/>
        <end position="587"/>
    </location>
</feature>
<dbReference type="PROSITE" id="PS00122">
    <property type="entry name" value="CARBOXYLESTERASE_B_1"/>
    <property type="match status" value="1"/>
</dbReference>
<feature type="compositionally biased region" description="Low complexity" evidence="3">
    <location>
        <begin position="540"/>
        <end position="550"/>
    </location>
</feature>
<feature type="domain" description="Heterokaryon incompatibility" evidence="6">
    <location>
        <begin position="805"/>
        <end position="954"/>
    </location>
</feature>
<dbReference type="Pfam" id="PF00135">
    <property type="entry name" value="COesterase"/>
    <property type="match status" value="1"/>
</dbReference>
<dbReference type="PANTHER" id="PTHR33112:SF15">
    <property type="entry name" value="HETEROKARYON INCOMPATIBILITY DOMAIN-CONTAINING PROTEIN"/>
    <property type="match status" value="1"/>
</dbReference>
<evidence type="ECO:0000259" key="6">
    <source>
        <dbReference type="Pfam" id="PF06985"/>
    </source>
</evidence>
<keyword evidence="4" id="KW-0732">Signal</keyword>
<reference evidence="8" key="1">
    <citation type="journal article" date="2013" name="Genome Announc.">
        <title>Draft genome sequence of Botrytis cinerea BcDW1, inoculum for noble rot of grape berries.</title>
        <authorList>
            <person name="Blanco-Ulate B."/>
            <person name="Allen G."/>
            <person name="Powell A.L."/>
            <person name="Cantu D."/>
        </authorList>
    </citation>
    <scope>NUCLEOTIDE SEQUENCE [LARGE SCALE GENOMIC DNA]</scope>
    <source>
        <strain evidence="8">BcDW1</strain>
    </source>
</reference>
<dbReference type="OrthoDB" id="408631at2759"/>
<organism evidence="7 8">
    <name type="scientific">Botryotinia fuckeliana (strain BcDW1)</name>
    <name type="common">Noble rot fungus</name>
    <name type="synonym">Botrytis cinerea</name>
    <dbReference type="NCBI Taxonomy" id="1290391"/>
    <lineage>
        <taxon>Eukaryota</taxon>
        <taxon>Fungi</taxon>
        <taxon>Dikarya</taxon>
        <taxon>Ascomycota</taxon>
        <taxon>Pezizomycotina</taxon>
        <taxon>Leotiomycetes</taxon>
        <taxon>Helotiales</taxon>
        <taxon>Sclerotiniaceae</taxon>
        <taxon>Botrytis</taxon>
    </lineage>
</organism>
<keyword evidence="2" id="KW-0378">Hydrolase</keyword>
<dbReference type="SUPFAM" id="SSF53474">
    <property type="entry name" value="alpha/beta-Hydrolases"/>
    <property type="match status" value="1"/>
</dbReference>
<name>M7UAZ4_BOTF1</name>
<dbReference type="ESTHER" id="botf1-m7uaz4">
    <property type="family name" value="Fungal_carboxylesterase_lipase"/>
</dbReference>
<evidence type="ECO:0000313" key="8">
    <source>
        <dbReference type="Proteomes" id="UP000012045"/>
    </source>
</evidence>
<evidence type="ECO:0000313" key="7">
    <source>
        <dbReference type="EMBL" id="EMR90954.1"/>
    </source>
</evidence>
<dbReference type="PANTHER" id="PTHR33112">
    <property type="entry name" value="DOMAIN PROTEIN, PUTATIVE-RELATED"/>
    <property type="match status" value="1"/>
</dbReference>